<keyword evidence="2" id="KW-0560">Oxidoreductase</keyword>
<organism evidence="3">
    <name type="scientific">marine metagenome</name>
    <dbReference type="NCBI Taxonomy" id="408172"/>
    <lineage>
        <taxon>unclassified sequences</taxon>
        <taxon>metagenomes</taxon>
        <taxon>ecological metagenomes</taxon>
    </lineage>
</organism>
<gene>
    <name evidence="3" type="ORF">METZ01_LOCUS41132</name>
</gene>
<dbReference type="PANTHER" id="PTHR43639:SF1">
    <property type="entry name" value="SHORT-CHAIN DEHYDROGENASE_REDUCTASE FAMILY PROTEIN"/>
    <property type="match status" value="1"/>
</dbReference>
<dbReference type="PANTHER" id="PTHR43639">
    <property type="entry name" value="OXIDOREDUCTASE, SHORT-CHAIN DEHYDROGENASE/REDUCTASE FAMILY (AFU_ORTHOLOGUE AFUA_5G02870)"/>
    <property type="match status" value="1"/>
</dbReference>
<evidence type="ECO:0000256" key="1">
    <source>
        <dbReference type="ARBA" id="ARBA00006484"/>
    </source>
</evidence>
<evidence type="ECO:0000313" key="3">
    <source>
        <dbReference type="EMBL" id="SUZ88278.1"/>
    </source>
</evidence>
<proteinExistence type="inferred from homology"/>
<dbReference type="EMBL" id="UINC01001762">
    <property type="protein sequence ID" value="SUZ88278.1"/>
    <property type="molecule type" value="Genomic_DNA"/>
</dbReference>
<name>A0A381RBE9_9ZZZZ</name>
<dbReference type="Gene3D" id="3.40.50.720">
    <property type="entry name" value="NAD(P)-binding Rossmann-like Domain"/>
    <property type="match status" value="1"/>
</dbReference>
<comment type="similarity">
    <text evidence="1">Belongs to the short-chain dehydrogenases/reductases (SDR) family.</text>
</comment>
<dbReference type="PRINTS" id="PR00080">
    <property type="entry name" value="SDRFAMILY"/>
</dbReference>
<dbReference type="CDD" id="cd05345">
    <property type="entry name" value="BKR_3_SDR_c"/>
    <property type="match status" value="1"/>
</dbReference>
<dbReference type="AlphaFoldDB" id="A0A381RBE9"/>
<dbReference type="InterPro" id="IPR002347">
    <property type="entry name" value="SDR_fam"/>
</dbReference>
<dbReference type="PRINTS" id="PR00081">
    <property type="entry name" value="GDHRDH"/>
</dbReference>
<evidence type="ECO:0000256" key="2">
    <source>
        <dbReference type="ARBA" id="ARBA00023002"/>
    </source>
</evidence>
<dbReference type="SUPFAM" id="SSF51735">
    <property type="entry name" value="NAD(P)-binding Rossmann-fold domains"/>
    <property type="match status" value="1"/>
</dbReference>
<protein>
    <submittedName>
        <fullName evidence="3">Uncharacterized protein</fullName>
    </submittedName>
</protein>
<accession>A0A381RBE9</accession>
<dbReference type="InterPro" id="IPR036291">
    <property type="entry name" value="NAD(P)-bd_dom_sf"/>
</dbReference>
<dbReference type="GO" id="GO:0016491">
    <property type="term" value="F:oxidoreductase activity"/>
    <property type="evidence" value="ECO:0007669"/>
    <property type="project" value="UniProtKB-KW"/>
</dbReference>
<dbReference type="Pfam" id="PF13561">
    <property type="entry name" value="adh_short_C2"/>
    <property type="match status" value="1"/>
</dbReference>
<dbReference type="NCBIfam" id="NF005559">
    <property type="entry name" value="PRK07231.1"/>
    <property type="match status" value="1"/>
</dbReference>
<reference evidence="3" key="1">
    <citation type="submission" date="2018-05" db="EMBL/GenBank/DDBJ databases">
        <authorList>
            <person name="Lanie J.A."/>
            <person name="Ng W.-L."/>
            <person name="Kazmierczak K.M."/>
            <person name="Andrzejewski T.M."/>
            <person name="Davidsen T.M."/>
            <person name="Wayne K.J."/>
            <person name="Tettelin H."/>
            <person name="Glass J.I."/>
            <person name="Rusch D."/>
            <person name="Podicherti R."/>
            <person name="Tsui H.-C.T."/>
            <person name="Winkler M.E."/>
        </authorList>
    </citation>
    <scope>NUCLEOTIDE SEQUENCE</scope>
</reference>
<sequence>MRLKNKIAVITGAGSGFGKGIAIRFAEEGAKVVIVDINLESAEKVAAKIGENALAFEGDVSQDGDVSSIFERTLKHFGRVDILVNNAGTTHRNKPMTEVTEEEFDQIFAVNVKSVFLTAKYGVPLMKKQGHGVILNVASTAGLRPRPGLAWYNTSKGAMITATKAMAIELATFKIRVNAINPVAGETGMLHLFMGEDTPAKRAQFVSSIPWGRLSQPEDMANAALFLCSDEADMVTGTCMEVDGGRCI</sequence>
<dbReference type="FunFam" id="3.40.50.720:FF:000084">
    <property type="entry name" value="Short-chain dehydrogenase reductase"/>
    <property type="match status" value="1"/>
</dbReference>